<feature type="transmembrane region" description="Helical" evidence="16">
    <location>
        <begin position="908"/>
        <end position="930"/>
    </location>
</feature>
<comment type="cofactor">
    <cofactor evidence="2">
        <name>FAD</name>
        <dbReference type="ChEBI" id="CHEBI:57692"/>
    </cofactor>
</comment>
<dbReference type="CDD" id="cd14868">
    <property type="entry name" value="uS7_Mitochondria_Fungi"/>
    <property type="match status" value="1"/>
</dbReference>
<comment type="caution">
    <text evidence="19">The sequence shown here is derived from an EMBL/GenBank/DDBJ whole genome shotgun (WGS) entry which is preliminary data.</text>
</comment>
<organism evidence="19 20">
    <name type="scientific">Aureobasidium melanogenum</name>
    <name type="common">Aureobasidium pullulans var. melanogenum</name>
    <dbReference type="NCBI Taxonomy" id="46634"/>
    <lineage>
        <taxon>Eukaryota</taxon>
        <taxon>Fungi</taxon>
        <taxon>Dikarya</taxon>
        <taxon>Ascomycota</taxon>
        <taxon>Pezizomycotina</taxon>
        <taxon>Dothideomycetes</taxon>
        <taxon>Dothideomycetidae</taxon>
        <taxon>Dothideales</taxon>
        <taxon>Saccotheciaceae</taxon>
        <taxon>Aureobasidium</taxon>
    </lineage>
</organism>
<evidence type="ECO:0000256" key="15">
    <source>
        <dbReference type="SAM" id="MobiDB-lite"/>
    </source>
</evidence>
<dbReference type="InterPro" id="IPR047988">
    <property type="entry name" value="Ribosomal_uS7m_fungi"/>
</dbReference>
<comment type="function">
    <text evidence="13">Component of the mitochondrial ribosome (mitoribosome), a dedicated translation machinery responsible for the synthesis of mitochondrial genome-encoded proteins, including at least some of the essential transmembrane subunits of the mitochondrial respiratory chain. The mitoribosomes are attached to the mitochondrial inner membrane and translation products are cotranslationally integrated into the membrane.</text>
</comment>
<dbReference type="PRINTS" id="PR00369">
    <property type="entry name" value="FLAVODOXIN"/>
</dbReference>
<evidence type="ECO:0000259" key="18">
    <source>
        <dbReference type="PROSITE" id="PS51384"/>
    </source>
</evidence>
<keyword evidence="9" id="KW-0689">Ribosomal protein</keyword>
<evidence type="ECO:0000256" key="3">
    <source>
        <dbReference type="ARBA" id="ARBA00004173"/>
    </source>
</evidence>
<dbReference type="AlphaFoldDB" id="A0A9P8K3Q5"/>
<comment type="similarity">
    <text evidence="4">Belongs to the universal ribosomal protein uS7 family.</text>
</comment>
<dbReference type="FunFam" id="1.10.455.10:FF:000006">
    <property type="entry name" value="37S ribosomal protein S7, mitochondrial"/>
    <property type="match status" value="1"/>
</dbReference>
<dbReference type="GO" id="GO:1990904">
    <property type="term" value="C:ribonucleoprotein complex"/>
    <property type="evidence" value="ECO:0007669"/>
    <property type="project" value="UniProtKB-KW"/>
</dbReference>
<dbReference type="SUPFAM" id="SSF52218">
    <property type="entry name" value="Flavoproteins"/>
    <property type="match status" value="1"/>
</dbReference>
<evidence type="ECO:0000256" key="2">
    <source>
        <dbReference type="ARBA" id="ARBA00001974"/>
    </source>
</evidence>
<evidence type="ECO:0000256" key="14">
    <source>
        <dbReference type="ARBA" id="ARBA00039306"/>
    </source>
</evidence>
<evidence type="ECO:0000259" key="17">
    <source>
        <dbReference type="PROSITE" id="PS50902"/>
    </source>
</evidence>
<feature type="domain" description="FAD-binding FR-type" evidence="18">
    <location>
        <begin position="642"/>
        <end position="882"/>
    </location>
</feature>
<dbReference type="OrthoDB" id="1856718at2759"/>
<dbReference type="GO" id="GO:0005829">
    <property type="term" value="C:cytosol"/>
    <property type="evidence" value="ECO:0007669"/>
    <property type="project" value="TreeGrafter"/>
</dbReference>
<dbReference type="InterPro" id="IPR001094">
    <property type="entry name" value="Flavdoxin-like"/>
</dbReference>
<keyword evidence="16" id="KW-0812">Transmembrane</keyword>
<keyword evidence="6" id="KW-0288">FMN</keyword>
<dbReference type="EMBL" id="JAHFYH010000176">
    <property type="protein sequence ID" value="KAH0210317.1"/>
    <property type="molecule type" value="Genomic_DNA"/>
</dbReference>
<keyword evidence="10" id="KW-0560">Oxidoreductase</keyword>
<dbReference type="SUPFAM" id="SSF63380">
    <property type="entry name" value="Riboflavin synthase domain-like"/>
    <property type="match status" value="1"/>
</dbReference>
<dbReference type="GO" id="GO:0010181">
    <property type="term" value="F:FMN binding"/>
    <property type="evidence" value="ECO:0007669"/>
    <property type="project" value="InterPro"/>
</dbReference>
<dbReference type="Pfam" id="PF00258">
    <property type="entry name" value="Flavodoxin_1"/>
    <property type="match status" value="1"/>
</dbReference>
<dbReference type="InterPro" id="IPR001709">
    <property type="entry name" value="Flavoprot_Pyr_Nucl_cyt_Rdtase"/>
</dbReference>
<dbReference type="Pfam" id="PF00177">
    <property type="entry name" value="Ribosomal_S7"/>
    <property type="match status" value="1"/>
</dbReference>
<feature type="non-terminal residue" evidence="19">
    <location>
        <position position="1064"/>
    </location>
</feature>
<dbReference type="InterPro" id="IPR001433">
    <property type="entry name" value="OxRdtase_FAD/NAD-bd"/>
</dbReference>
<dbReference type="Proteomes" id="UP000767238">
    <property type="component" value="Unassembled WGS sequence"/>
</dbReference>
<dbReference type="PANTHER" id="PTHR19384">
    <property type="entry name" value="NITRIC OXIDE SYNTHASE-RELATED"/>
    <property type="match status" value="1"/>
</dbReference>
<comment type="cofactor">
    <cofactor evidence="1">
        <name>FMN</name>
        <dbReference type="ChEBI" id="CHEBI:58210"/>
    </cofactor>
</comment>
<dbReference type="PROSITE" id="PS51384">
    <property type="entry name" value="FAD_FR"/>
    <property type="match status" value="1"/>
</dbReference>
<evidence type="ECO:0000256" key="7">
    <source>
        <dbReference type="ARBA" id="ARBA00022827"/>
    </source>
</evidence>
<evidence type="ECO:0000256" key="13">
    <source>
        <dbReference type="ARBA" id="ARBA00037226"/>
    </source>
</evidence>
<feature type="domain" description="Flavodoxin-like" evidence="17">
    <location>
        <begin position="445"/>
        <end position="590"/>
    </location>
</feature>
<dbReference type="InterPro" id="IPR023798">
    <property type="entry name" value="Ribosomal_uS7_dom"/>
</dbReference>
<evidence type="ECO:0000313" key="19">
    <source>
        <dbReference type="EMBL" id="KAH0210317.1"/>
    </source>
</evidence>
<keyword evidence="5" id="KW-0285">Flavoprotein</keyword>
<dbReference type="InterPro" id="IPR008254">
    <property type="entry name" value="Flavodoxin/NO_synth"/>
</dbReference>
<dbReference type="Gene3D" id="3.40.50.80">
    <property type="entry name" value="Nucleotide-binding domain of ferredoxin-NADP reductase (FNR) module"/>
    <property type="match status" value="1"/>
</dbReference>
<dbReference type="Gene3D" id="2.40.30.10">
    <property type="entry name" value="Translation factors"/>
    <property type="match status" value="1"/>
</dbReference>
<dbReference type="InterPro" id="IPR036823">
    <property type="entry name" value="Ribosomal_uS7_dom_sf"/>
</dbReference>
<dbReference type="SUPFAM" id="SSF47973">
    <property type="entry name" value="Ribosomal protein S7"/>
    <property type="match status" value="1"/>
</dbReference>
<dbReference type="InterPro" id="IPR029039">
    <property type="entry name" value="Flavoprotein-like_sf"/>
</dbReference>
<dbReference type="SUPFAM" id="SSF52343">
    <property type="entry name" value="Ferredoxin reductase-like, C-terminal NADP-linked domain"/>
    <property type="match status" value="1"/>
</dbReference>
<keyword evidence="7" id="KW-0274">FAD</keyword>
<dbReference type="InterPro" id="IPR017927">
    <property type="entry name" value="FAD-bd_FR_type"/>
</dbReference>
<evidence type="ECO:0000256" key="10">
    <source>
        <dbReference type="ARBA" id="ARBA00023002"/>
    </source>
</evidence>
<keyword evidence="11" id="KW-0496">Mitochondrion</keyword>
<dbReference type="Gene3D" id="3.40.50.360">
    <property type="match status" value="1"/>
</dbReference>
<evidence type="ECO:0000256" key="11">
    <source>
        <dbReference type="ARBA" id="ARBA00023128"/>
    </source>
</evidence>
<keyword evidence="16" id="KW-0472">Membrane</keyword>
<dbReference type="PANTHER" id="PTHR19384:SF108">
    <property type="entry name" value="NADPH--CYTOCHROME P450 REDUCTASE"/>
    <property type="match status" value="1"/>
</dbReference>
<dbReference type="InterPro" id="IPR003097">
    <property type="entry name" value="CysJ-like_FAD-binding"/>
</dbReference>
<dbReference type="Pfam" id="PF00667">
    <property type="entry name" value="FAD_binding_1"/>
    <property type="match status" value="1"/>
</dbReference>
<evidence type="ECO:0000256" key="16">
    <source>
        <dbReference type="SAM" id="Phobius"/>
    </source>
</evidence>
<dbReference type="GO" id="GO:0003958">
    <property type="term" value="F:NADPH-hemoprotein reductase activity"/>
    <property type="evidence" value="ECO:0007669"/>
    <property type="project" value="TreeGrafter"/>
</dbReference>
<evidence type="ECO:0000313" key="20">
    <source>
        <dbReference type="Proteomes" id="UP000767238"/>
    </source>
</evidence>
<feature type="region of interest" description="Disordered" evidence="15">
    <location>
        <begin position="84"/>
        <end position="113"/>
    </location>
</feature>
<reference evidence="19" key="1">
    <citation type="journal article" date="2021" name="J Fungi (Basel)">
        <title>Virulence traits and population genomics of the black yeast Aureobasidium melanogenum.</title>
        <authorList>
            <person name="Cernosa A."/>
            <person name="Sun X."/>
            <person name="Gostincar C."/>
            <person name="Fang C."/>
            <person name="Gunde-Cimerman N."/>
            <person name="Song Z."/>
        </authorList>
    </citation>
    <scope>NUCLEOTIDE SEQUENCE</scope>
    <source>
        <strain evidence="19">EXF-8016</strain>
    </source>
</reference>
<dbReference type="FunFam" id="3.40.50.360:FF:000036">
    <property type="entry name" value="NADPH--cytochrome P450 reductase"/>
    <property type="match status" value="1"/>
</dbReference>
<keyword evidence="8" id="KW-0521">NADP</keyword>
<evidence type="ECO:0000256" key="6">
    <source>
        <dbReference type="ARBA" id="ARBA00022643"/>
    </source>
</evidence>
<evidence type="ECO:0000256" key="4">
    <source>
        <dbReference type="ARBA" id="ARBA00007151"/>
    </source>
</evidence>
<evidence type="ECO:0000256" key="1">
    <source>
        <dbReference type="ARBA" id="ARBA00001917"/>
    </source>
</evidence>
<dbReference type="InterPro" id="IPR017938">
    <property type="entry name" value="Riboflavin_synthase-like_b-brl"/>
</dbReference>
<accession>A0A9P8K3Q5</accession>
<gene>
    <name evidence="19" type="ORF">KCV03_g10094</name>
</gene>
<dbReference type="GO" id="GO:0050660">
    <property type="term" value="F:flavin adenine dinucleotide binding"/>
    <property type="evidence" value="ECO:0007669"/>
    <property type="project" value="TreeGrafter"/>
</dbReference>
<proteinExistence type="inferred from homology"/>
<evidence type="ECO:0000256" key="9">
    <source>
        <dbReference type="ARBA" id="ARBA00022980"/>
    </source>
</evidence>
<reference evidence="19" key="2">
    <citation type="submission" date="2021-08" db="EMBL/GenBank/DDBJ databases">
        <authorList>
            <person name="Gostincar C."/>
            <person name="Sun X."/>
            <person name="Song Z."/>
            <person name="Gunde-Cimerman N."/>
        </authorList>
    </citation>
    <scope>NUCLEOTIDE SEQUENCE</scope>
    <source>
        <strain evidence="19">EXF-8016</strain>
    </source>
</reference>
<dbReference type="InterPro" id="IPR039261">
    <property type="entry name" value="FNR_nucleotide-bd"/>
</dbReference>
<dbReference type="GO" id="GO:0005739">
    <property type="term" value="C:mitochondrion"/>
    <property type="evidence" value="ECO:0007669"/>
    <property type="project" value="UniProtKB-SubCell"/>
</dbReference>
<dbReference type="InterPro" id="IPR023173">
    <property type="entry name" value="NADPH_Cyt_P450_Rdtase_alpha"/>
</dbReference>
<name>A0A9P8K3Q5_AURME</name>
<dbReference type="Gene3D" id="1.10.455.10">
    <property type="entry name" value="Ribosomal protein S7 domain"/>
    <property type="match status" value="1"/>
</dbReference>
<dbReference type="GO" id="GO:0005840">
    <property type="term" value="C:ribosome"/>
    <property type="evidence" value="ECO:0007669"/>
    <property type="project" value="UniProtKB-KW"/>
</dbReference>
<comment type="subcellular location">
    <subcellularLocation>
        <location evidence="3">Mitochondrion</location>
    </subcellularLocation>
</comment>
<dbReference type="Gene3D" id="1.20.990.10">
    <property type="entry name" value="NADPH-cytochrome p450 Reductase, Chain A, domain 3"/>
    <property type="match status" value="1"/>
</dbReference>
<protein>
    <recommendedName>
        <fullName evidence="14">Small ribosomal subunit protein uS7m</fullName>
    </recommendedName>
</protein>
<sequence length="1064" mass="117739">MSLFATSRALAFRPRTFVTVQSPIAASWRRNYATDPKQSGGAGPNMNQQEHISEEAAKIEKIRGGSGPDLEMGTPVQELLEEDKEAQKKAPQVLKDSIKAGATPPKPSGTRSFSTYARRNQELSEHNDNPFDDALIANTNFGAQELSGPATPVTAAPVGHKFGLPALPLPSNAHKDYRYDPVVRQFTNLMMQHGKLSVAQRNMSTILTYLRTQSPPNYNPSRPLLPGAPPPSHLPLNPVLYLTLAVDSIAPLMRIRSQRGAAGGGVALQIPVPLGLRQRRRTAFEWILDAASKRKSRGSGRDMFALRVAEEIVAIIEGRSSAWEKRTGIHKIATTARSNLGFGRVGGPRSLDERHVNMTTAFTNTPTLNNVLTHLSKNAGFEDVAAMALVGAASAAYMFKGTLWDKPDPYHYKWFERPQELMGGRAGAQQTRNIAEKIEETGADMVIFWGSQSGTAERMAIRLAKECHQRFGLKVLAVDASDYEPSTIAQITASKLCIFLASTFGEGDPSDNLHGFWEWLHTTSDKPLAELKYMAFGLGNSNYKHYNEVIKVVVERLNALGAHALLSTGLADDAQGETEEHYLEWKEKVFETFRTQLGYTESDPVYEPSLKVFEDESLELIDLNHGVPAEKTSDRKTNSGMSAVYSLPVRNTRELFQVSEHRNCIHMEVDFSEHPELKYKTGDHLGVWPINPDVEVNRLLRVLELTSRRQIPITILSLEEDVKVKVPTPTTLDALLGHYLETCAPVSRETITSLIQFAPTSAAKDFLIRLSSKGAYANFLHSNYVNLGRLLEKAASGDGVWKDIPLSFIVEILPVMQPRYYSISSSSVVSPRSAALTAIVSDTVFPGTNERIPGLSTNYMLALKESLEQQTKPHPHGLTYPLNGPQDVLAGGRIHAHVRKSTFKLPALASHPIIMVAAGTGIAPFRAFLLERARMQSIGRDCGPMYLFFGCRNQTQDYLYSSELGALKSQVGDVFTLVTAFSRPDNGKGVYVQHRIAEYAEDVCNLLTEGNANFYICGSAGMAREVLDTVGRELGTRMKWTEDEIKEFADKQKKFKRWQQDVWG</sequence>
<evidence type="ECO:0000256" key="8">
    <source>
        <dbReference type="ARBA" id="ARBA00022857"/>
    </source>
</evidence>
<evidence type="ECO:0000256" key="12">
    <source>
        <dbReference type="ARBA" id="ARBA00023274"/>
    </source>
</evidence>
<dbReference type="Pfam" id="PF00175">
    <property type="entry name" value="NAD_binding_1"/>
    <property type="match status" value="1"/>
</dbReference>
<evidence type="ECO:0000256" key="5">
    <source>
        <dbReference type="ARBA" id="ARBA00022630"/>
    </source>
</evidence>
<dbReference type="PROSITE" id="PS50902">
    <property type="entry name" value="FLAVODOXIN_LIKE"/>
    <property type="match status" value="1"/>
</dbReference>
<dbReference type="PRINTS" id="PR00371">
    <property type="entry name" value="FPNCR"/>
</dbReference>
<keyword evidence="12" id="KW-0687">Ribonucleoprotein</keyword>
<keyword evidence="16" id="KW-1133">Transmembrane helix</keyword>